<accession>A0A183SS14</accession>
<dbReference type="PANTHER" id="PTHR36960">
    <property type="entry name" value="SI:DKEY-32E6.3"/>
    <property type="match status" value="1"/>
</dbReference>
<dbReference type="STRING" id="70667.A0A183SS14"/>
<gene>
    <name evidence="1" type="ORF">SSLN_LOCUS7012</name>
</gene>
<organism evidence="3">
    <name type="scientific">Schistocephalus solidus</name>
    <name type="common">Tapeworm</name>
    <dbReference type="NCBI Taxonomy" id="70667"/>
    <lineage>
        <taxon>Eukaryota</taxon>
        <taxon>Metazoa</taxon>
        <taxon>Spiralia</taxon>
        <taxon>Lophotrochozoa</taxon>
        <taxon>Platyhelminthes</taxon>
        <taxon>Cestoda</taxon>
        <taxon>Eucestoda</taxon>
        <taxon>Diphyllobothriidea</taxon>
        <taxon>Diphyllobothriidae</taxon>
        <taxon>Schistocephalus</taxon>
    </lineage>
</organism>
<dbReference type="AlphaFoldDB" id="A0A183SS14"/>
<dbReference type="PANTHER" id="PTHR36960:SF1">
    <property type="entry name" value="SI:DKEY-32E6.3"/>
    <property type="match status" value="1"/>
</dbReference>
<dbReference type="WBParaSite" id="SSLN_0000723101-mRNA-1">
    <property type="protein sequence ID" value="SSLN_0000723101-mRNA-1"/>
    <property type="gene ID" value="SSLN_0000723101"/>
</dbReference>
<dbReference type="OrthoDB" id="417678at2759"/>
<dbReference type="EMBL" id="UYSU01033947">
    <property type="protein sequence ID" value="VDL93397.1"/>
    <property type="molecule type" value="Genomic_DNA"/>
</dbReference>
<sequence length="313" mass="36462">MLIWHRVPGPLSLRPPCPQAHSAYKVLEALIVHFSHDRGLLRQHLGIFTQTPDGADFQEIFEEHLNLLLLPADLEILPCFVVLGHDHRRYHYLLPAFFRLINWLIEEEWPHAVLIRSFGMDIPPVLGATADYLGNLHPTERICTNIPSNYRPPFRVNQLRRSDTEPRFRYYTREICLTKPKDIYESWSNEEGIVGVQDDFNFWHGHSYLETAAKPLWYDPKDTRVQHIFFDDNITLDEDKTNGIDLMCLDSSDGTEPEVKRNEQAFWEGVYFVQPDLLAAIRDPQYYIDKVKGCVQSLDAIQAMQMKNKDCDP</sequence>
<protein>
    <submittedName>
        <fullName evidence="3">Similar to</fullName>
    </submittedName>
</protein>
<dbReference type="Proteomes" id="UP000275846">
    <property type="component" value="Unassembled WGS sequence"/>
</dbReference>
<reference evidence="1 2" key="2">
    <citation type="submission" date="2018-11" db="EMBL/GenBank/DDBJ databases">
        <authorList>
            <consortium name="Pathogen Informatics"/>
        </authorList>
    </citation>
    <scope>NUCLEOTIDE SEQUENCE [LARGE SCALE GENOMIC DNA]</scope>
    <source>
        <strain evidence="1 2">NST_G2</strain>
    </source>
</reference>
<evidence type="ECO:0000313" key="1">
    <source>
        <dbReference type="EMBL" id="VDL93397.1"/>
    </source>
</evidence>
<proteinExistence type="predicted"/>
<evidence type="ECO:0000313" key="2">
    <source>
        <dbReference type="Proteomes" id="UP000275846"/>
    </source>
</evidence>
<reference evidence="3" key="1">
    <citation type="submission" date="2016-06" db="UniProtKB">
        <authorList>
            <consortium name="WormBaseParasite"/>
        </authorList>
    </citation>
    <scope>IDENTIFICATION</scope>
</reference>
<evidence type="ECO:0000313" key="3">
    <source>
        <dbReference type="WBParaSite" id="SSLN_0000723101-mRNA-1"/>
    </source>
</evidence>
<name>A0A183SS14_SCHSO</name>
<keyword evidence="2" id="KW-1185">Reference proteome</keyword>